<dbReference type="AlphaFoldDB" id="A0A0R3PH54"/>
<keyword evidence="2" id="KW-0472">Membrane</keyword>
<organism evidence="6">
    <name type="scientific">Angiostrongylus costaricensis</name>
    <name type="common">Nematode worm</name>
    <dbReference type="NCBI Taxonomy" id="334426"/>
    <lineage>
        <taxon>Eukaryota</taxon>
        <taxon>Metazoa</taxon>
        <taxon>Ecdysozoa</taxon>
        <taxon>Nematoda</taxon>
        <taxon>Chromadorea</taxon>
        <taxon>Rhabditida</taxon>
        <taxon>Rhabditina</taxon>
        <taxon>Rhabditomorpha</taxon>
        <taxon>Strongyloidea</taxon>
        <taxon>Metastrongylidae</taxon>
        <taxon>Angiostrongylus</taxon>
    </lineage>
</organism>
<dbReference type="SMART" id="SM00324">
    <property type="entry name" value="RhoGAP"/>
    <property type="match status" value="1"/>
</dbReference>
<dbReference type="GO" id="GO:0051056">
    <property type="term" value="P:regulation of small GTPase mediated signal transduction"/>
    <property type="evidence" value="ECO:0007669"/>
    <property type="project" value="UniProtKB-ARBA"/>
</dbReference>
<dbReference type="InterPro" id="IPR000198">
    <property type="entry name" value="RhoGAP_dom"/>
</dbReference>
<reference evidence="4 5" key="2">
    <citation type="submission" date="2018-11" db="EMBL/GenBank/DDBJ databases">
        <authorList>
            <consortium name="Pathogen Informatics"/>
        </authorList>
    </citation>
    <scope>NUCLEOTIDE SEQUENCE [LARGE SCALE GENOMIC DNA]</scope>
    <source>
        <strain evidence="4 5">Costa Rica</strain>
    </source>
</reference>
<feature type="domain" description="Rho-GAP" evidence="3">
    <location>
        <begin position="1"/>
        <end position="70"/>
    </location>
</feature>
<dbReference type="SUPFAM" id="SSF48350">
    <property type="entry name" value="GTPase activation domain, GAP"/>
    <property type="match status" value="2"/>
</dbReference>
<dbReference type="OrthoDB" id="79452at2759"/>
<accession>A0A0R3PH54</accession>
<dbReference type="PROSITE" id="PS50238">
    <property type="entry name" value="RHOGAP"/>
    <property type="match status" value="2"/>
</dbReference>
<dbReference type="Gene3D" id="1.10.555.10">
    <property type="entry name" value="Rho GTPase activation protein"/>
    <property type="match status" value="2"/>
</dbReference>
<dbReference type="Proteomes" id="UP000267027">
    <property type="component" value="Unassembled WGS sequence"/>
</dbReference>
<reference evidence="6" key="1">
    <citation type="submission" date="2017-02" db="UniProtKB">
        <authorList>
            <consortium name="WormBaseParasite"/>
        </authorList>
    </citation>
    <scope>IDENTIFICATION</scope>
</reference>
<evidence type="ECO:0000313" key="5">
    <source>
        <dbReference type="Proteomes" id="UP000267027"/>
    </source>
</evidence>
<keyword evidence="5" id="KW-1185">Reference proteome</keyword>
<dbReference type="Pfam" id="PF00620">
    <property type="entry name" value="RhoGAP"/>
    <property type="match status" value="1"/>
</dbReference>
<name>A0A0R3PH54_ANGCS</name>
<keyword evidence="2" id="KW-1133">Transmembrane helix</keyword>
<protein>
    <submittedName>
        <fullName evidence="6">Rho-GAP domain-containing protein</fullName>
    </submittedName>
</protein>
<dbReference type="InterPro" id="IPR051025">
    <property type="entry name" value="RhoGAP"/>
</dbReference>
<dbReference type="PANTHER" id="PTHR15228:SF25">
    <property type="entry name" value="F-BAR DOMAIN-CONTAINING PROTEIN"/>
    <property type="match status" value="1"/>
</dbReference>
<dbReference type="STRING" id="334426.A0A0R3PH54"/>
<feature type="domain" description="Rho-GAP" evidence="3">
    <location>
        <begin position="88"/>
        <end position="259"/>
    </location>
</feature>
<dbReference type="GO" id="GO:0005096">
    <property type="term" value="F:GTPase activator activity"/>
    <property type="evidence" value="ECO:0007669"/>
    <property type="project" value="UniProtKB-KW"/>
</dbReference>
<keyword evidence="2" id="KW-0812">Transmembrane</keyword>
<dbReference type="EMBL" id="UYYA01001276">
    <property type="protein sequence ID" value="VDM55266.1"/>
    <property type="molecule type" value="Genomic_DNA"/>
</dbReference>
<sequence>MKFYCDKFHIRRMFRFHDSNLMSPSNLSTVVAPSLVWQPPNSLDHTTAIINAQHANRTVQYFIAHAFTTQTCGQSERPSDRRMSIFGVSLQGHLEQQERRIPLIIESSIDELQKRGMRVKGIYRTCGVKSKIEEICEAFERCSRSSTVDISHVHPMNLACVVKLYLRKLPEPLMTHELYNEWIHFGMACFFLSSSYWFNGLTKFFQLHACFCFFCFFFLILKRISVQSLQSEQQASLLYGVVLSEQFSTEILVKYIDLC</sequence>
<dbReference type="PANTHER" id="PTHR15228">
    <property type="entry name" value="SPERMATHECAL PHYSIOLOGY VARIANT"/>
    <property type="match status" value="1"/>
</dbReference>
<evidence type="ECO:0000256" key="2">
    <source>
        <dbReference type="SAM" id="Phobius"/>
    </source>
</evidence>
<evidence type="ECO:0000259" key="3">
    <source>
        <dbReference type="PROSITE" id="PS50238"/>
    </source>
</evidence>
<dbReference type="WBParaSite" id="ACOC_0000368001-mRNA-1">
    <property type="protein sequence ID" value="ACOC_0000368001-mRNA-1"/>
    <property type="gene ID" value="ACOC_0000368001"/>
</dbReference>
<keyword evidence="1" id="KW-0343">GTPase activation</keyword>
<evidence type="ECO:0000313" key="4">
    <source>
        <dbReference type="EMBL" id="VDM55266.1"/>
    </source>
</evidence>
<evidence type="ECO:0000313" key="6">
    <source>
        <dbReference type="WBParaSite" id="ACOC_0000368001-mRNA-1"/>
    </source>
</evidence>
<gene>
    <name evidence="4" type="ORF">ACOC_LOCUS3681</name>
</gene>
<dbReference type="InterPro" id="IPR008936">
    <property type="entry name" value="Rho_GTPase_activation_prot"/>
</dbReference>
<feature type="transmembrane region" description="Helical" evidence="2">
    <location>
        <begin position="204"/>
        <end position="221"/>
    </location>
</feature>
<dbReference type="GO" id="GO:0007165">
    <property type="term" value="P:signal transduction"/>
    <property type="evidence" value="ECO:0007669"/>
    <property type="project" value="InterPro"/>
</dbReference>
<evidence type="ECO:0000256" key="1">
    <source>
        <dbReference type="ARBA" id="ARBA00022468"/>
    </source>
</evidence>
<proteinExistence type="predicted"/>